<dbReference type="WBParaSite" id="GPUH_0000100601-mRNA-1">
    <property type="protein sequence ID" value="GPUH_0000100601-mRNA-1"/>
    <property type="gene ID" value="GPUH_0000100601"/>
</dbReference>
<evidence type="ECO:0000313" key="3">
    <source>
        <dbReference type="EMBL" id="VDK29202.1"/>
    </source>
</evidence>
<dbReference type="AlphaFoldDB" id="A0A183CX15"/>
<reference evidence="5" key="1">
    <citation type="submission" date="2016-06" db="UniProtKB">
        <authorList>
            <consortium name="WormBaseParasite"/>
        </authorList>
    </citation>
    <scope>IDENTIFICATION</scope>
</reference>
<evidence type="ECO:0000313" key="5">
    <source>
        <dbReference type="WBParaSite" id="GPUH_0000100601-mRNA-1"/>
    </source>
</evidence>
<keyword evidence="4" id="KW-1185">Reference proteome</keyword>
<feature type="transmembrane region" description="Helical" evidence="2">
    <location>
        <begin position="401"/>
        <end position="425"/>
    </location>
</feature>
<dbReference type="Proteomes" id="UP000271098">
    <property type="component" value="Unassembled WGS sequence"/>
</dbReference>
<reference evidence="3 4" key="2">
    <citation type="submission" date="2018-11" db="EMBL/GenBank/DDBJ databases">
        <authorList>
            <consortium name="Pathogen Informatics"/>
        </authorList>
    </citation>
    <scope>NUCLEOTIDE SEQUENCE [LARGE SCALE GENOMIC DNA]</scope>
</reference>
<sequence>MHKGGEDDDEEVTPAAGPAPAEVSWDRNEEGDERYYYKKYSEIEELSYKHSKLQCQDTDSFYVPQTQQCYRVFYCKKARRYRPSMNSSWPICRGDKTWVNSEMNCRKKYHGRLFDFLDAPNDKLKFAWWIAKKTGQKMERAGYLWNMVIGTRLDSEGMLTGNTRVVFGQYGVKLFSRPHQLPIKNLPEFRVYKPSRCGQGDMCCLAWYPGILENFENETIFVARQSCDRFGGGTYLCQKNATSLRSLILRKLIKSTLENLKKRLLKPVISEEKTEPLKKEPERPKNVSEQKPKEMKKSETAELNQQYLLPNCAKRMMHTPVTDEVKVDQYYQEQLMSAPAICLRLVRVELNSTPSGRRCSSAFIAVYRIIIKYCFRLLLGAPCLRNRIKLVATYPFRIVNMFVITGTCAHVTFLTFLLIVGAAVVGGYRQPRKHKNVTAGNSDGISRAIEDLRGQKIDDDEDDKEGNPDDGL</sequence>
<feature type="region of interest" description="Disordered" evidence="1">
    <location>
        <begin position="452"/>
        <end position="472"/>
    </location>
</feature>
<evidence type="ECO:0000256" key="2">
    <source>
        <dbReference type="SAM" id="Phobius"/>
    </source>
</evidence>
<name>A0A183CX15_9BILA</name>
<feature type="region of interest" description="Disordered" evidence="1">
    <location>
        <begin position="274"/>
        <end position="297"/>
    </location>
</feature>
<keyword evidence="2" id="KW-0812">Transmembrane</keyword>
<keyword evidence="2" id="KW-1133">Transmembrane helix</keyword>
<protein>
    <submittedName>
        <fullName evidence="5">DUF4776 domain-containing protein</fullName>
    </submittedName>
</protein>
<evidence type="ECO:0000256" key="1">
    <source>
        <dbReference type="SAM" id="MobiDB-lite"/>
    </source>
</evidence>
<evidence type="ECO:0000313" key="4">
    <source>
        <dbReference type="Proteomes" id="UP000271098"/>
    </source>
</evidence>
<accession>A0A183CX15</accession>
<dbReference type="EMBL" id="UYRT01001097">
    <property type="protein sequence ID" value="VDK29202.1"/>
    <property type="molecule type" value="Genomic_DNA"/>
</dbReference>
<keyword evidence="2" id="KW-0472">Membrane</keyword>
<proteinExistence type="predicted"/>
<feature type="compositionally biased region" description="Acidic residues" evidence="1">
    <location>
        <begin position="1"/>
        <end position="12"/>
    </location>
</feature>
<gene>
    <name evidence="3" type="ORF">GPUH_LOCUS1006</name>
</gene>
<feature type="region of interest" description="Disordered" evidence="1">
    <location>
        <begin position="1"/>
        <end position="29"/>
    </location>
</feature>
<organism evidence="5">
    <name type="scientific">Gongylonema pulchrum</name>
    <dbReference type="NCBI Taxonomy" id="637853"/>
    <lineage>
        <taxon>Eukaryota</taxon>
        <taxon>Metazoa</taxon>
        <taxon>Ecdysozoa</taxon>
        <taxon>Nematoda</taxon>
        <taxon>Chromadorea</taxon>
        <taxon>Rhabditida</taxon>
        <taxon>Spirurina</taxon>
        <taxon>Spiruromorpha</taxon>
        <taxon>Spiruroidea</taxon>
        <taxon>Gongylonematidae</taxon>
        <taxon>Gongylonema</taxon>
    </lineage>
</organism>